<sequence>MALIAISILTISLPKWNKKRVEHAARYAGPGYFFWDFGKAFVFFTLSIGRGNKRARAVETMKEYLINAGYDVDMYYQILKYHAITKYNHKKRTSLRKNTKLSPVKISSLKGVYALFLCTMTFLFLNPLEDPIK</sequence>
<evidence type="ECO:0000256" key="1">
    <source>
        <dbReference type="SAM" id="Phobius"/>
    </source>
</evidence>
<dbReference type="Proteomes" id="UP000003240">
    <property type="component" value="Unassembled WGS sequence"/>
</dbReference>
<gene>
    <name evidence="2" type="ORF">ALO_20057</name>
</gene>
<protein>
    <submittedName>
        <fullName evidence="2">Uncharacterized protein</fullName>
    </submittedName>
</protein>
<keyword evidence="3" id="KW-1185">Reference proteome</keyword>
<dbReference type="EMBL" id="AFGF01000241">
    <property type="protein sequence ID" value="EGO62128.1"/>
    <property type="molecule type" value="Genomic_DNA"/>
</dbReference>
<keyword evidence="1" id="KW-1133">Transmembrane helix</keyword>
<evidence type="ECO:0000313" key="3">
    <source>
        <dbReference type="Proteomes" id="UP000003240"/>
    </source>
</evidence>
<dbReference type="STRING" id="1009370.ALO_20057"/>
<reference evidence="2 3" key="1">
    <citation type="journal article" date="2011" name="EMBO J.">
        <title>Structural diversity of bacterial flagellar motors.</title>
        <authorList>
            <person name="Chen S."/>
            <person name="Beeby M."/>
            <person name="Murphy G.E."/>
            <person name="Leadbetter J.R."/>
            <person name="Hendrixson D.R."/>
            <person name="Briegel A."/>
            <person name="Li Z."/>
            <person name="Shi J."/>
            <person name="Tocheva E.I."/>
            <person name="Muller A."/>
            <person name="Dobro M.J."/>
            <person name="Jensen G.J."/>
        </authorList>
    </citation>
    <scope>NUCLEOTIDE SEQUENCE [LARGE SCALE GENOMIC DNA]</scope>
    <source>
        <strain evidence="2 3">DSM 6540</strain>
    </source>
</reference>
<keyword evidence="1" id="KW-0472">Membrane</keyword>
<dbReference type="AlphaFoldDB" id="F7NPG6"/>
<comment type="caution">
    <text evidence="2">The sequence shown here is derived from an EMBL/GenBank/DDBJ whole genome shotgun (WGS) entry which is preliminary data.</text>
</comment>
<keyword evidence="1" id="KW-0812">Transmembrane</keyword>
<accession>F7NPG6</accession>
<feature type="transmembrane region" description="Helical" evidence="1">
    <location>
        <begin position="106"/>
        <end position="125"/>
    </location>
</feature>
<name>F7NPG6_9FIRM</name>
<proteinExistence type="predicted"/>
<evidence type="ECO:0000313" key="2">
    <source>
        <dbReference type="EMBL" id="EGO62128.1"/>
    </source>
</evidence>
<organism evidence="2 3">
    <name type="scientific">Acetonema longum DSM 6540</name>
    <dbReference type="NCBI Taxonomy" id="1009370"/>
    <lineage>
        <taxon>Bacteria</taxon>
        <taxon>Bacillati</taxon>
        <taxon>Bacillota</taxon>
        <taxon>Negativicutes</taxon>
        <taxon>Acetonemataceae</taxon>
        <taxon>Acetonema</taxon>
    </lineage>
</organism>